<dbReference type="GO" id="GO:0016301">
    <property type="term" value="F:kinase activity"/>
    <property type="evidence" value="ECO:0007669"/>
    <property type="project" value="UniProtKB-KW"/>
</dbReference>
<dbReference type="PANTHER" id="PTHR43711:SF1">
    <property type="entry name" value="HISTIDINE KINASE 1"/>
    <property type="match status" value="1"/>
</dbReference>
<dbReference type="PROSITE" id="PS50109">
    <property type="entry name" value="HIS_KIN"/>
    <property type="match status" value="1"/>
</dbReference>
<dbReference type="CDD" id="cd00075">
    <property type="entry name" value="HATPase"/>
    <property type="match status" value="1"/>
</dbReference>
<name>A0ABP6Y4D6_9ACTN</name>
<dbReference type="Proteomes" id="UP001500767">
    <property type="component" value="Unassembled WGS sequence"/>
</dbReference>
<dbReference type="SMART" id="SM00388">
    <property type="entry name" value="HisKA"/>
    <property type="match status" value="1"/>
</dbReference>
<dbReference type="EMBL" id="BAAAYR010000004">
    <property type="protein sequence ID" value="GAA3575195.1"/>
    <property type="molecule type" value="Genomic_DNA"/>
</dbReference>
<keyword evidence="7 14" id="KW-0418">Kinase</keyword>
<reference evidence="15" key="1">
    <citation type="journal article" date="2019" name="Int. J. Syst. Evol. Microbiol.">
        <title>The Global Catalogue of Microorganisms (GCM) 10K type strain sequencing project: providing services to taxonomists for standard genome sequencing and annotation.</title>
        <authorList>
            <consortium name="The Broad Institute Genomics Platform"/>
            <consortium name="The Broad Institute Genome Sequencing Center for Infectious Disease"/>
            <person name="Wu L."/>
            <person name="Ma J."/>
        </authorList>
    </citation>
    <scope>NUCLEOTIDE SEQUENCE [LARGE SCALE GENOMIC DNA]</scope>
    <source>
        <strain evidence="15">JCM 16540</strain>
    </source>
</reference>
<dbReference type="PANTHER" id="PTHR43711">
    <property type="entry name" value="TWO-COMPONENT HISTIDINE KINASE"/>
    <property type="match status" value="1"/>
</dbReference>
<feature type="domain" description="HAMP" evidence="13">
    <location>
        <begin position="94"/>
        <end position="145"/>
    </location>
</feature>
<dbReference type="InterPro" id="IPR050736">
    <property type="entry name" value="Sensor_HK_Regulatory"/>
</dbReference>
<evidence type="ECO:0000313" key="14">
    <source>
        <dbReference type="EMBL" id="GAA3575195.1"/>
    </source>
</evidence>
<feature type="coiled-coil region" evidence="10">
    <location>
        <begin position="126"/>
        <end position="153"/>
    </location>
</feature>
<feature type="transmembrane region" description="Helical" evidence="11">
    <location>
        <begin position="71"/>
        <end position="92"/>
    </location>
</feature>
<comment type="subcellular location">
    <subcellularLocation>
        <location evidence="2">Cell membrane</location>
    </subcellularLocation>
</comment>
<evidence type="ECO:0000256" key="10">
    <source>
        <dbReference type="SAM" id="Coils"/>
    </source>
</evidence>
<comment type="catalytic activity">
    <reaction evidence="1">
        <text>ATP + protein L-histidine = ADP + protein N-phospho-L-histidine.</text>
        <dbReference type="EC" id="2.7.13.3"/>
    </reaction>
</comment>
<feature type="domain" description="Histidine kinase" evidence="12">
    <location>
        <begin position="160"/>
        <end position="381"/>
    </location>
</feature>
<evidence type="ECO:0000256" key="3">
    <source>
        <dbReference type="ARBA" id="ARBA00012438"/>
    </source>
</evidence>
<dbReference type="InterPro" id="IPR003594">
    <property type="entry name" value="HATPase_dom"/>
</dbReference>
<evidence type="ECO:0000259" key="13">
    <source>
        <dbReference type="PROSITE" id="PS50885"/>
    </source>
</evidence>
<keyword evidence="9" id="KW-0902">Two-component regulatory system</keyword>
<proteinExistence type="predicted"/>
<dbReference type="EC" id="2.7.13.3" evidence="3"/>
<feature type="transmembrane region" description="Helical" evidence="11">
    <location>
        <begin position="42"/>
        <end position="65"/>
    </location>
</feature>
<dbReference type="SUPFAM" id="SSF55874">
    <property type="entry name" value="ATPase domain of HSP90 chaperone/DNA topoisomerase II/histidine kinase"/>
    <property type="match status" value="1"/>
</dbReference>
<dbReference type="RefSeq" id="WP_204910225.1">
    <property type="nucleotide sequence ID" value="NZ_BAAAYR010000004.1"/>
</dbReference>
<evidence type="ECO:0000259" key="12">
    <source>
        <dbReference type="PROSITE" id="PS50109"/>
    </source>
</evidence>
<gene>
    <name evidence="14" type="ORF">GCM10022197_35320</name>
</gene>
<dbReference type="Pfam" id="PF00512">
    <property type="entry name" value="HisKA"/>
    <property type="match status" value="1"/>
</dbReference>
<dbReference type="SMART" id="SM00387">
    <property type="entry name" value="HATPase_c"/>
    <property type="match status" value="1"/>
</dbReference>
<evidence type="ECO:0000256" key="8">
    <source>
        <dbReference type="ARBA" id="ARBA00022989"/>
    </source>
</evidence>
<dbReference type="CDD" id="cd00082">
    <property type="entry name" value="HisKA"/>
    <property type="match status" value="1"/>
</dbReference>
<keyword evidence="15" id="KW-1185">Reference proteome</keyword>
<dbReference type="InterPro" id="IPR036890">
    <property type="entry name" value="HATPase_C_sf"/>
</dbReference>
<dbReference type="SUPFAM" id="SSF47384">
    <property type="entry name" value="Homodimeric domain of signal transducing histidine kinase"/>
    <property type="match status" value="1"/>
</dbReference>
<evidence type="ECO:0000256" key="9">
    <source>
        <dbReference type="ARBA" id="ARBA00023012"/>
    </source>
</evidence>
<keyword evidence="6 11" id="KW-0812">Transmembrane</keyword>
<evidence type="ECO:0000313" key="15">
    <source>
        <dbReference type="Proteomes" id="UP001500767"/>
    </source>
</evidence>
<organism evidence="14 15">
    <name type="scientific">Microlunatus spumicola</name>
    <dbReference type="NCBI Taxonomy" id="81499"/>
    <lineage>
        <taxon>Bacteria</taxon>
        <taxon>Bacillati</taxon>
        <taxon>Actinomycetota</taxon>
        <taxon>Actinomycetes</taxon>
        <taxon>Propionibacteriales</taxon>
        <taxon>Propionibacteriaceae</taxon>
        <taxon>Microlunatus</taxon>
    </lineage>
</organism>
<dbReference type="InterPro" id="IPR003661">
    <property type="entry name" value="HisK_dim/P_dom"/>
</dbReference>
<keyword evidence="8 11" id="KW-1133">Transmembrane helix</keyword>
<accession>A0ABP6Y4D6</accession>
<dbReference type="Pfam" id="PF02518">
    <property type="entry name" value="HATPase_c"/>
    <property type="match status" value="1"/>
</dbReference>
<keyword evidence="10" id="KW-0175">Coiled coil</keyword>
<protein>
    <recommendedName>
        <fullName evidence="3">histidine kinase</fullName>
        <ecNumber evidence="3">2.7.13.3</ecNumber>
    </recommendedName>
</protein>
<dbReference type="InterPro" id="IPR004358">
    <property type="entry name" value="Sig_transdc_His_kin-like_C"/>
</dbReference>
<evidence type="ECO:0000256" key="6">
    <source>
        <dbReference type="ARBA" id="ARBA00022692"/>
    </source>
</evidence>
<evidence type="ECO:0000256" key="5">
    <source>
        <dbReference type="ARBA" id="ARBA00022679"/>
    </source>
</evidence>
<evidence type="ECO:0000256" key="4">
    <source>
        <dbReference type="ARBA" id="ARBA00022553"/>
    </source>
</evidence>
<evidence type="ECO:0000256" key="2">
    <source>
        <dbReference type="ARBA" id="ARBA00004236"/>
    </source>
</evidence>
<dbReference type="InterPro" id="IPR005467">
    <property type="entry name" value="His_kinase_dom"/>
</dbReference>
<dbReference type="PROSITE" id="PS50885">
    <property type="entry name" value="HAMP"/>
    <property type="match status" value="1"/>
</dbReference>
<dbReference type="InterPro" id="IPR036097">
    <property type="entry name" value="HisK_dim/P_sf"/>
</dbReference>
<evidence type="ECO:0000256" key="1">
    <source>
        <dbReference type="ARBA" id="ARBA00000085"/>
    </source>
</evidence>
<feature type="transmembrane region" description="Helical" evidence="11">
    <location>
        <begin position="12"/>
        <end position="30"/>
    </location>
</feature>
<evidence type="ECO:0000256" key="7">
    <source>
        <dbReference type="ARBA" id="ARBA00022777"/>
    </source>
</evidence>
<keyword evidence="11" id="KW-0472">Membrane</keyword>
<evidence type="ECO:0000256" key="11">
    <source>
        <dbReference type="SAM" id="Phobius"/>
    </source>
</evidence>
<dbReference type="Gene3D" id="1.10.287.130">
    <property type="match status" value="1"/>
</dbReference>
<keyword evidence="5" id="KW-0808">Transferase</keyword>
<dbReference type="Gene3D" id="3.30.565.10">
    <property type="entry name" value="Histidine kinase-like ATPase, C-terminal domain"/>
    <property type="match status" value="1"/>
</dbReference>
<dbReference type="PRINTS" id="PR00344">
    <property type="entry name" value="BCTRLSENSOR"/>
</dbReference>
<dbReference type="InterPro" id="IPR003660">
    <property type="entry name" value="HAMP_dom"/>
</dbReference>
<sequence>MLLPLPDVALVVALTAAVALAATGLGLLVLRLGRGWSLAGQLHVVVLALVASVVGGTVVVARAMFLSAHDLAVTLWVAGVSGLVALLAAGLLGRSFMRAAHRLLASARAVGSGATVTVEASRTSELDALARELAATSERLAQARTEVQRVETSRRELVAWVSHDLRTPLASVRAMAEALEDGLVDDPDRYHRGIRTQVDRLSGLVDDLFELSRLQAGQLPLQLGPTSVYDLISDVVADVAPRADERGVSVVVRGDLDRTLVVDHRQLTRALENLLSNALRFSPRGSEVGLSVRDRPTTTEIAVTDQGPGIAADDLARVFEAGWRADAARSAAGPDQQGGDPGGAGLGLAIVRSIVEAHGGSVTAHGTTSGTRFVLALPEPGPGIAP</sequence>
<keyword evidence="4" id="KW-0597">Phosphoprotein</keyword>
<comment type="caution">
    <text evidence="14">The sequence shown here is derived from an EMBL/GenBank/DDBJ whole genome shotgun (WGS) entry which is preliminary data.</text>
</comment>